<protein>
    <recommendedName>
        <fullName evidence="1">F-box domain-containing protein</fullName>
    </recommendedName>
</protein>
<dbReference type="Gene3D" id="1.20.1280.50">
    <property type="match status" value="1"/>
</dbReference>
<sequence length="473" mass="55624">MPNNSLRYKFYKQNLLDKNLNGKNVKDNLDNLDNPLTNDLKLKNHISGKISLCTLPTEILLRILYELIISESPNPPKTAILSFPLVCRVLYKLANDRIVWEQVFLSEYDALARKRRFSVCNSRKIYYRRSLLNVDQMNSSLNALENSLKNKLLSEKEEQKVIDSVLEVLTRLWVLVSEDDERNSMKLSNLRASEFCASVFYLLYADLESTFKFKNFVCIFIAIKIISIMLAYGNLQQEEIVKNVAIKLRERVLNWDPNKHAVFPMLDCHALHIYLRYITRDEKKPLDPDSRLFDSRKSDEKLQWTDMVDVYSSNKILWCLRNDGYDFPYEPPRYWTGLCIDNDKLIVDKFLLVDFDFMELQVVEEHNEEEEYNEEFGNVDKCTYKDNLSYIIEGTLTDDSGKSFHIEGFSVPIDNGRRVSFRYVDNTKTIGINNEYKVWNYYGYLTAYGIIGKCWPDGMIIENASFFWLWEDI</sequence>
<dbReference type="EMBL" id="PQFF01000547">
    <property type="protein sequence ID" value="RHZ45513.1"/>
    <property type="molecule type" value="Genomic_DNA"/>
</dbReference>
<feature type="domain" description="F-box" evidence="1">
    <location>
        <begin position="49"/>
        <end position="103"/>
    </location>
</feature>
<dbReference type="OrthoDB" id="5599753at2759"/>
<keyword evidence="3" id="KW-1185">Reference proteome</keyword>
<dbReference type="SUPFAM" id="SSF81383">
    <property type="entry name" value="F-box domain"/>
    <property type="match status" value="1"/>
</dbReference>
<dbReference type="InterPro" id="IPR036047">
    <property type="entry name" value="F-box-like_dom_sf"/>
</dbReference>
<evidence type="ECO:0000313" key="2">
    <source>
        <dbReference type="EMBL" id="RHZ45513.1"/>
    </source>
</evidence>
<name>A0A397G9C9_9GLOM</name>
<evidence type="ECO:0000259" key="1">
    <source>
        <dbReference type="PROSITE" id="PS50181"/>
    </source>
</evidence>
<dbReference type="AlphaFoldDB" id="A0A397G9C9"/>
<reference evidence="2 3" key="1">
    <citation type="submission" date="2018-08" db="EMBL/GenBank/DDBJ databases">
        <title>Genome and evolution of the arbuscular mycorrhizal fungus Diversispora epigaea (formerly Glomus versiforme) and its bacterial endosymbionts.</title>
        <authorList>
            <person name="Sun X."/>
            <person name="Fei Z."/>
            <person name="Harrison M."/>
        </authorList>
    </citation>
    <scope>NUCLEOTIDE SEQUENCE [LARGE SCALE GENOMIC DNA]</scope>
    <source>
        <strain evidence="2 3">IT104</strain>
    </source>
</reference>
<comment type="caution">
    <text evidence="2">The sequence shown here is derived from an EMBL/GenBank/DDBJ whole genome shotgun (WGS) entry which is preliminary data.</text>
</comment>
<dbReference type="PROSITE" id="PS50181">
    <property type="entry name" value="FBOX"/>
    <property type="match status" value="1"/>
</dbReference>
<dbReference type="Proteomes" id="UP000266861">
    <property type="component" value="Unassembled WGS sequence"/>
</dbReference>
<evidence type="ECO:0000313" key="3">
    <source>
        <dbReference type="Proteomes" id="UP000266861"/>
    </source>
</evidence>
<organism evidence="2 3">
    <name type="scientific">Diversispora epigaea</name>
    <dbReference type="NCBI Taxonomy" id="1348612"/>
    <lineage>
        <taxon>Eukaryota</taxon>
        <taxon>Fungi</taxon>
        <taxon>Fungi incertae sedis</taxon>
        <taxon>Mucoromycota</taxon>
        <taxon>Glomeromycotina</taxon>
        <taxon>Glomeromycetes</taxon>
        <taxon>Diversisporales</taxon>
        <taxon>Diversisporaceae</taxon>
        <taxon>Diversispora</taxon>
    </lineage>
</organism>
<dbReference type="InterPro" id="IPR001810">
    <property type="entry name" value="F-box_dom"/>
</dbReference>
<gene>
    <name evidence="2" type="ORF">Glove_673g44</name>
</gene>
<proteinExistence type="predicted"/>
<accession>A0A397G9C9</accession>
<dbReference type="Pfam" id="PF12937">
    <property type="entry name" value="F-box-like"/>
    <property type="match status" value="1"/>
</dbReference>